<dbReference type="PANTHER" id="PTHR31306:SF4">
    <property type="entry name" value="ALPHA-1,2-GALACTOSYLTRANSFERASE"/>
    <property type="match status" value="1"/>
</dbReference>
<dbReference type="InterPro" id="IPR029044">
    <property type="entry name" value="Nucleotide-diphossugar_trans"/>
</dbReference>
<accession>A0A6C0KVZ2</accession>
<sequence>MKFLVFMSDNRKLTNKQTDYYSLAAVINYQYCKNHNYDFIYYRPYLDNKDTVSLNNCIDPNTNMHRHPAWSKIVSTRLALELDYDYVVCTDSDCIFKDFNMSLEQFIGPHTDSEILFLLNKPWFYDKPCSGFFICKVGSYAMEFIKSWYSCNTPKTNMEHPWEQDALWSIYTNYKTAIIDSMMFEEEEGQFIRHVSIDTKSRLSDTHDNRISYFQNIIREKNIDFEAVIQQIHYIEYDTRIMVTHE</sequence>
<dbReference type="GO" id="GO:0006487">
    <property type="term" value="P:protein N-linked glycosylation"/>
    <property type="evidence" value="ECO:0007669"/>
    <property type="project" value="TreeGrafter"/>
</dbReference>
<name>A0A6C0KVZ2_9ZZZZ</name>
<proteinExistence type="predicted"/>
<organism evidence="3">
    <name type="scientific">viral metagenome</name>
    <dbReference type="NCBI Taxonomy" id="1070528"/>
    <lineage>
        <taxon>unclassified sequences</taxon>
        <taxon>metagenomes</taxon>
        <taxon>organismal metagenomes</taxon>
    </lineage>
</organism>
<evidence type="ECO:0008006" key="4">
    <source>
        <dbReference type="Google" id="ProtNLM"/>
    </source>
</evidence>
<keyword evidence="1" id="KW-0328">Glycosyltransferase</keyword>
<dbReference type="GO" id="GO:0000139">
    <property type="term" value="C:Golgi membrane"/>
    <property type="evidence" value="ECO:0007669"/>
    <property type="project" value="TreeGrafter"/>
</dbReference>
<dbReference type="GO" id="GO:0016757">
    <property type="term" value="F:glycosyltransferase activity"/>
    <property type="evidence" value="ECO:0007669"/>
    <property type="project" value="UniProtKB-KW"/>
</dbReference>
<evidence type="ECO:0000256" key="2">
    <source>
        <dbReference type="ARBA" id="ARBA00022679"/>
    </source>
</evidence>
<dbReference type="PANTHER" id="PTHR31306">
    <property type="entry name" value="ALPHA-1,6-MANNOSYLTRANSFERASE MNN11-RELATED"/>
    <property type="match status" value="1"/>
</dbReference>
<evidence type="ECO:0000256" key="1">
    <source>
        <dbReference type="ARBA" id="ARBA00022676"/>
    </source>
</evidence>
<keyword evidence="2" id="KW-0808">Transferase</keyword>
<dbReference type="Gene3D" id="3.90.550.10">
    <property type="entry name" value="Spore Coat Polysaccharide Biosynthesis Protein SpsA, Chain A"/>
    <property type="match status" value="1"/>
</dbReference>
<dbReference type="EMBL" id="MN740992">
    <property type="protein sequence ID" value="QHU21759.1"/>
    <property type="molecule type" value="Genomic_DNA"/>
</dbReference>
<evidence type="ECO:0000313" key="3">
    <source>
        <dbReference type="EMBL" id="QHU21759.1"/>
    </source>
</evidence>
<dbReference type="InterPro" id="IPR008630">
    <property type="entry name" value="Glyco_trans_34"/>
</dbReference>
<protein>
    <recommendedName>
        <fullName evidence="4">Nucleotide-diphospho-sugar transferase domain-containing protein</fullName>
    </recommendedName>
</protein>
<reference evidence="3" key="1">
    <citation type="journal article" date="2020" name="Nature">
        <title>Giant virus diversity and host interactions through global metagenomics.</title>
        <authorList>
            <person name="Schulz F."/>
            <person name="Roux S."/>
            <person name="Paez-Espino D."/>
            <person name="Jungbluth S."/>
            <person name="Walsh D.A."/>
            <person name="Denef V.J."/>
            <person name="McMahon K.D."/>
            <person name="Konstantinidis K.T."/>
            <person name="Eloe-Fadrosh E.A."/>
            <person name="Kyrpides N.C."/>
            <person name="Woyke T."/>
        </authorList>
    </citation>
    <scope>NUCLEOTIDE SEQUENCE</scope>
    <source>
        <strain evidence="3">GVMAG-S-3300013286-35</strain>
    </source>
</reference>
<dbReference type="AlphaFoldDB" id="A0A6C0KVZ2"/>